<dbReference type="Pfam" id="PF17801">
    <property type="entry name" value="Melibiase_C"/>
    <property type="match status" value="1"/>
</dbReference>
<dbReference type="PROSITE" id="PS51257">
    <property type="entry name" value="PROKAR_LIPOPROTEIN"/>
    <property type="match status" value="1"/>
</dbReference>
<sequence>MRRLLCVLGVAAVVSGCSYPADVVIAAPPVPLPPMGWNSWNSGMEIDDQSIRDTIDAMVSSGMRDAGYTYVNLDAGWAAPERNSAGELVPDPQRFPFGLTPLVDYAHERGLRFGLYSSPFNETCGQGVGTASLGHETVDAATFAAWGIDFLKYDWCSVAADHDEQVQVFGAMGSALRDSGRRIVYSINPNSSGDPAAGARFDWTGIADVVRTSGDLVPLWRNVLTMPGGVDPFASGMFGGVPDQFADAVAANDRPAYRSDPDMLVVGVTWSDFFLRRRELLRHTIKSQPLTADQRALIEPMLAMPARTAQWIAATQPSLTEDEQRSHFSLWAMLGAPLLAGNDLRAMSPTTLSILTNREVIAVDQDPLMAKARQVGGDGRIWAKRLADSSVAVALFNPSSVPGDMATTAAAVGLPPASCYSVRDLWTGDSAEVTGDLGARSVAPHAVHLLRVRTADTCSH</sequence>
<dbReference type="SUPFAM" id="SSF51011">
    <property type="entry name" value="Glycosyl hydrolase domain"/>
    <property type="match status" value="1"/>
</dbReference>
<reference evidence="8 9" key="1">
    <citation type="submission" date="2020-07" db="EMBL/GenBank/DDBJ databases">
        <title>Draft genome sequence of four isobutane-metabolizing strains capable of cometabolically degrading diverse ether contaminants.</title>
        <authorList>
            <person name="Chen W."/>
            <person name="Faulkner N."/>
            <person name="Smith C."/>
            <person name="Hyman M."/>
        </authorList>
    </citation>
    <scope>NUCLEOTIDE SEQUENCE [LARGE SCALE GENOMIC DNA]</scope>
    <source>
        <strain evidence="8 9">2A</strain>
    </source>
</reference>
<dbReference type="InterPro" id="IPR017853">
    <property type="entry name" value="GH"/>
</dbReference>
<evidence type="ECO:0000259" key="7">
    <source>
        <dbReference type="Pfam" id="PF17801"/>
    </source>
</evidence>
<organism evidence="8 9">
    <name type="scientific">Mycolicibacterium fluoranthenivorans</name>
    <dbReference type="NCBI Taxonomy" id="258505"/>
    <lineage>
        <taxon>Bacteria</taxon>
        <taxon>Bacillati</taxon>
        <taxon>Actinomycetota</taxon>
        <taxon>Actinomycetes</taxon>
        <taxon>Mycobacteriales</taxon>
        <taxon>Mycobacteriaceae</taxon>
        <taxon>Mycolicibacterium</taxon>
    </lineage>
</organism>
<feature type="chain" id="PRO_5038755626" description="Alpha-galactosidase" evidence="6">
    <location>
        <begin position="21"/>
        <end position="460"/>
    </location>
</feature>
<accession>A0A7G8PE95</accession>
<keyword evidence="3 5" id="KW-0378">Hydrolase</keyword>
<feature type="domain" description="Alpha galactosidase C-terminal" evidence="7">
    <location>
        <begin position="377"/>
        <end position="452"/>
    </location>
</feature>
<comment type="similarity">
    <text evidence="1 5">Belongs to the glycosyl hydrolase 27 family.</text>
</comment>
<dbReference type="PANTHER" id="PTHR11452">
    <property type="entry name" value="ALPHA-GALACTOSIDASE/ALPHA-N-ACETYLGALACTOSAMINIDASE"/>
    <property type="match status" value="1"/>
</dbReference>
<dbReference type="Gene3D" id="3.20.20.70">
    <property type="entry name" value="Aldolase class I"/>
    <property type="match status" value="1"/>
</dbReference>
<dbReference type="RefSeq" id="WP_187097008.1">
    <property type="nucleotide sequence ID" value="NZ_CP059894.1"/>
</dbReference>
<dbReference type="Pfam" id="PF16499">
    <property type="entry name" value="Melibiase_2"/>
    <property type="match status" value="2"/>
</dbReference>
<dbReference type="EMBL" id="CP059894">
    <property type="protein sequence ID" value="QNJ92661.1"/>
    <property type="molecule type" value="Genomic_DNA"/>
</dbReference>
<dbReference type="EC" id="3.2.1.22" evidence="5"/>
<keyword evidence="5" id="KW-1015">Disulfide bond</keyword>
<evidence type="ECO:0000256" key="4">
    <source>
        <dbReference type="ARBA" id="ARBA00023295"/>
    </source>
</evidence>
<evidence type="ECO:0000256" key="1">
    <source>
        <dbReference type="ARBA" id="ARBA00009743"/>
    </source>
</evidence>
<gene>
    <name evidence="8" type="ORF">HZU40_31880</name>
</gene>
<dbReference type="AlphaFoldDB" id="A0A7G8PE95"/>
<dbReference type="InterPro" id="IPR041233">
    <property type="entry name" value="Melibiase_C"/>
</dbReference>
<comment type="catalytic activity">
    <reaction evidence="5">
        <text>Hydrolysis of terminal, non-reducing alpha-D-galactose residues in alpha-D-galactosides, including galactose oligosaccharides, galactomannans and galactolipids.</text>
        <dbReference type="EC" id="3.2.1.22"/>
    </reaction>
</comment>
<evidence type="ECO:0000256" key="5">
    <source>
        <dbReference type="RuleBase" id="RU361168"/>
    </source>
</evidence>
<keyword evidence="4 5" id="KW-0326">Glycosidase</keyword>
<dbReference type="InterPro" id="IPR013780">
    <property type="entry name" value="Glyco_hydro_b"/>
</dbReference>
<dbReference type="InterPro" id="IPR013785">
    <property type="entry name" value="Aldolase_TIM"/>
</dbReference>
<dbReference type="PANTHER" id="PTHR11452:SF75">
    <property type="entry name" value="ALPHA-GALACTOSIDASE MEL1"/>
    <property type="match status" value="1"/>
</dbReference>
<evidence type="ECO:0000256" key="6">
    <source>
        <dbReference type="SAM" id="SignalP"/>
    </source>
</evidence>
<dbReference type="InterPro" id="IPR002241">
    <property type="entry name" value="Glyco_hydro_27"/>
</dbReference>
<evidence type="ECO:0000313" key="9">
    <source>
        <dbReference type="Proteomes" id="UP000515498"/>
    </source>
</evidence>
<feature type="signal peptide" evidence="6">
    <location>
        <begin position="1"/>
        <end position="20"/>
    </location>
</feature>
<dbReference type="Proteomes" id="UP000515498">
    <property type="component" value="Chromosome"/>
</dbReference>
<dbReference type="Gene3D" id="2.60.40.1180">
    <property type="entry name" value="Golgi alpha-mannosidase II"/>
    <property type="match status" value="1"/>
</dbReference>
<dbReference type="SUPFAM" id="SSF51445">
    <property type="entry name" value="(Trans)glycosidases"/>
    <property type="match status" value="1"/>
</dbReference>
<dbReference type="GO" id="GO:0005975">
    <property type="term" value="P:carbohydrate metabolic process"/>
    <property type="evidence" value="ECO:0007669"/>
    <property type="project" value="InterPro"/>
</dbReference>
<name>A0A7G8PE95_9MYCO</name>
<dbReference type="GO" id="GO:0004557">
    <property type="term" value="F:alpha-galactosidase activity"/>
    <property type="evidence" value="ECO:0007669"/>
    <property type="project" value="UniProtKB-EC"/>
</dbReference>
<dbReference type="KEGG" id="mflu:HZU40_31880"/>
<evidence type="ECO:0000256" key="3">
    <source>
        <dbReference type="ARBA" id="ARBA00022801"/>
    </source>
</evidence>
<dbReference type="CDD" id="cd14792">
    <property type="entry name" value="GH27"/>
    <property type="match status" value="1"/>
</dbReference>
<protein>
    <recommendedName>
        <fullName evidence="5">Alpha-galactosidase</fullName>
        <ecNumber evidence="5">3.2.1.22</ecNumber>
    </recommendedName>
    <alternativeName>
        <fullName evidence="5">Melibiase</fullName>
    </alternativeName>
</protein>
<evidence type="ECO:0000313" key="8">
    <source>
        <dbReference type="EMBL" id="QNJ92661.1"/>
    </source>
</evidence>
<evidence type="ECO:0000256" key="2">
    <source>
        <dbReference type="ARBA" id="ARBA00022729"/>
    </source>
</evidence>
<dbReference type="PRINTS" id="PR00740">
    <property type="entry name" value="GLHYDRLASE27"/>
</dbReference>
<keyword evidence="2 6" id="KW-0732">Signal</keyword>
<proteinExistence type="inferred from homology"/>